<dbReference type="PANTHER" id="PTHR13587">
    <property type="entry name" value="INTEGRATOR COMPLEX SUBUNIT 3"/>
    <property type="match status" value="1"/>
</dbReference>
<evidence type="ECO:0000256" key="3">
    <source>
        <dbReference type="ARBA" id="ARBA00006130"/>
    </source>
</evidence>
<comment type="similarity">
    <text evidence="3">Belongs to the Integrator subunit 3 family.</text>
</comment>
<keyword evidence="4" id="KW-0963">Cytoplasm</keyword>
<protein>
    <recommendedName>
        <fullName evidence="10">Integrator complex subunit 3</fullName>
    </recommendedName>
</protein>
<dbReference type="EMBL" id="CM018034">
    <property type="protein sequence ID" value="KAA8544571.1"/>
    <property type="molecule type" value="Genomic_DNA"/>
</dbReference>
<evidence type="ECO:0008006" key="10">
    <source>
        <dbReference type="Google" id="ProtNLM"/>
    </source>
</evidence>
<feature type="domain" description="Ints3-like C-terminal" evidence="7">
    <location>
        <begin position="733"/>
        <end position="947"/>
    </location>
</feature>
<dbReference type="GO" id="GO:0005634">
    <property type="term" value="C:nucleus"/>
    <property type="evidence" value="ECO:0007669"/>
    <property type="project" value="UniProtKB-SubCell"/>
</dbReference>
<evidence type="ECO:0000259" key="6">
    <source>
        <dbReference type="Pfam" id="PF10189"/>
    </source>
</evidence>
<organism evidence="8 9">
    <name type="scientific">Nyssa sinensis</name>
    <dbReference type="NCBI Taxonomy" id="561372"/>
    <lineage>
        <taxon>Eukaryota</taxon>
        <taxon>Viridiplantae</taxon>
        <taxon>Streptophyta</taxon>
        <taxon>Embryophyta</taxon>
        <taxon>Tracheophyta</taxon>
        <taxon>Spermatophyta</taxon>
        <taxon>Magnoliopsida</taxon>
        <taxon>eudicotyledons</taxon>
        <taxon>Gunneridae</taxon>
        <taxon>Pentapetalae</taxon>
        <taxon>asterids</taxon>
        <taxon>Cornales</taxon>
        <taxon>Nyssaceae</taxon>
        <taxon>Nyssa</taxon>
    </lineage>
</organism>
<evidence type="ECO:0000256" key="1">
    <source>
        <dbReference type="ARBA" id="ARBA00004123"/>
    </source>
</evidence>
<keyword evidence="5" id="KW-0539">Nucleus</keyword>
<keyword evidence="9" id="KW-1185">Reference proteome</keyword>
<evidence type="ECO:0000313" key="9">
    <source>
        <dbReference type="Proteomes" id="UP000325577"/>
    </source>
</evidence>
<dbReference type="Pfam" id="PF10189">
    <property type="entry name" value="Ints3_N"/>
    <property type="match status" value="1"/>
</dbReference>
<name>A0A5J5BTJ0_9ASTE</name>
<dbReference type="PANTHER" id="PTHR13587:SF7">
    <property type="entry name" value="INTEGRATOR COMPLEX SUBUNIT 3"/>
    <property type="match status" value="1"/>
</dbReference>
<dbReference type="InterPro" id="IPR045334">
    <property type="entry name" value="INTS3"/>
</dbReference>
<dbReference type="AlphaFoldDB" id="A0A5J5BTJ0"/>
<feature type="domain" description="Integrator complex subunit 3 N-terminal" evidence="6">
    <location>
        <begin position="45"/>
        <end position="454"/>
    </location>
</feature>
<dbReference type="Proteomes" id="UP000325577">
    <property type="component" value="Linkage Group LG11"/>
</dbReference>
<evidence type="ECO:0000256" key="2">
    <source>
        <dbReference type="ARBA" id="ARBA00004496"/>
    </source>
</evidence>
<evidence type="ECO:0000313" key="8">
    <source>
        <dbReference type="EMBL" id="KAA8544571.1"/>
    </source>
</evidence>
<dbReference type="InterPro" id="IPR056518">
    <property type="entry name" value="HEAT_Ints3_C"/>
</dbReference>
<evidence type="ECO:0000259" key="7">
    <source>
        <dbReference type="Pfam" id="PF24566"/>
    </source>
</evidence>
<accession>A0A5J5BTJ0</accession>
<evidence type="ECO:0000256" key="5">
    <source>
        <dbReference type="ARBA" id="ARBA00023242"/>
    </source>
</evidence>
<dbReference type="Pfam" id="PF24566">
    <property type="entry name" value="HEAT_Ints3_C"/>
    <property type="match status" value="1"/>
</dbReference>
<gene>
    <name evidence="8" type="ORF">F0562_022570</name>
</gene>
<dbReference type="GO" id="GO:0005737">
    <property type="term" value="C:cytoplasm"/>
    <property type="evidence" value="ECO:0007669"/>
    <property type="project" value="UniProtKB-SubCell"/>
</dbReference>
<sequence>MASKLIQKGTHEAENPIEASLREAFRLLEPQLRPPFPLTIPTPEEYLNLNRAILYGILCEPHFANIHIKHLHGKVTDGYSFFTSMLIKIVNELYSKLFESAKVQLIWITSEMVYVSAIGIDGLLVALLRQIVGGDFSEGNLWLSSELVHLFLVKWDCLLLEEPLVLTNALYTFLRLLADHYSLSNYSKIGALKRMEIDFCVRMLREQFHLCLKIGRDLVRLLQDLVHIPEFRAIWKDLLLNPGEFKVNEFSDISQLYRSRTSSRYFLLRITPDMESQLRFLLTHVKLGSQKRYQAWFVRKFLCMPERETLLTDIVRFICCSHHPPNEIIQSAVIPRWAVMGWLLKSCRKNYVEANMKLALFYDWLFFDERVDNIMNIEPAVLLMVNSIPKYIDMTHTLLEFLFLLVDSYDIERNGVIIQGVSSAFSILVRRGVVHSVDVLISCELLSPFLKEKLGRLLSGTKESVSRELQPALFLGHSVQSLSVPSPLSVEFQTKQGELRVYTCTSKDGLGTNLNDVSIPILDAQAASYSPLDVSHGTAESQSDALENLVQKLGETIKNSNMMGLQVLDNILVSFVNLNRQRPASEIGFSPEVLSCKIANEFELSGYKLFAPLESLPNGQNCDDEIQSATALIIRIFIFSKQERVQDMLLFWSRNGSQVGARLLSYAIRLAYEAHLGGYLGNLKVKSNSVKVSDSGMPLLTFHVGQYFCFISGRGKESLEPVNSSSKMDNDLVAKLLDGGFAAYRCFLETLHKDSGTSVAKLLFSDLMSCFKWDRRRLKFLPYSIFYYLSDLSIGNDDIMRLLVGQLNHADLLDMQFEIGLKFFSIFGESTETISHLIRSSFTWGSVEQHNFWGLIRSELAVSKVQVEKVILEFFCAGVLDQNVNSIAVGGLLALCSCRAPTPELVGAIMLLPNNRFQDFAGTVLATWAVSNATMLFDSLADFLEKLENRDSILSNSGGIVINGSALLWLINYLDAKEMKGINILRSFSINIPDIKSMLSCDNGG</sequence>
<dbReference type="InterPro" id="IPR019333">
    <property type="entry name" value="INTS3_N"/>
</dbReference>
<reference evidence="8 9" key="1">
    <citation type="submission" date="2019-09" db="EMBL/GenBank/DDBJ databases">
        <title>A chromosome-level genome assembly of the Chinese tupelo Nyssa sinensis.</title>
        <authorList>
            <person name="Yang X."/>
            <person name="Kang M."/>
            <person name="Yang Y."/>
            <person name="Xiong H."/>
            <person name="Wang M."/>
            <person name="Zhang Z."/>
            <person name="Wang Z."/>
            <person name="Wu H."/>
            <person name="Ma T."/>
            <person name="Liu J."/>
            <person name="Xi Z."/>
        </authorList>
    </citation>
    <scope>NUCLEOTIDE SEQUENCE [LARGE SCALE GENOMIC DNA]</scope>
    <source>
        <strain evidence="8">J267</strain>
        <tissue evidence="8">Leaf</tissue>
    </source>
</reference>
<proteinExistence type="inferred from homology"/>
<evidence type="ECO:0000256" key="4">
    <source>
        <dbReference type="ARBA" id="ARBA00022490"/>
    </source>
</evidence>
<comment type="subcellular location">
    <subcellularLocation>
        <location evidence="2">Cytoplasm</location>
    </subcellularLocation>
    <subcellularLocation>
        <location evidence="1">Nucleus</location>
    </subcellularLocation>
</comment>
<dbReference type="OrthoDB" id="2021145at2759"/>